<dbReference type="OrthoDB" id="405996at2759"/>
<protein>
    <recommendedName>
        <fullName evidence="5">SAC domain-containing protein</fullName>
    </recommendedName>
</protein>
<keyword evidence="2" id="KW-0378">Hydrolase</keyword>
<dbReference type="Pfam" id="PF02383">
    <property type="entry name" value="Syja_N"/>
    <property type="match status" value="1"/>
</dbReference>
<evidence type="ECO:0000256" key="3">
    <source>
        <dbReference type="ARBA" id="ARBA00023136"/>
    </source>
</evidence>
<sequence>MGSSEKVDQNEKLRPFFISIQKMVLYETKTHFYLVGSNLTETRFRILKMDRTENRELTLVEDQASYNAKEIKDLLSTIAVINRPKNPIKLVPAVSAFGILGFIRFLEGYYIVLITKRRVVATIGHHSVYKIEDTACIYLPNEGATKNPDEIRYLKLFQSIDLSSNFYFTYSYDLTNTLQYNMTPPKNLVPASKMHSFVLNSGYGIRGQMNTKFVWNNYLLRPLLENDLRPDWILPVTHGFVGQSNLCIYGKPIYLTLIARRSARYAGTRFLKRGSNFQGEVANEVHTEQIVFDSSVSSFNRGNFTSFVQMRGSIPAHWSQDISKMVPKPPIGLDLADPYAETAGKHFGELLERYGSPIVVLNLVKKREPPKQRIHYVGFDMARTNKMKEENVMSKLAGISEEIIAKTGFFHGQRPVHTLGEAKLFSRKQTGLARVNCVDCLDRTNTAQFALGKCALAHQLRTLNVLNEDMELEFDTDTIRMLEVLFEDHGDTLALQYGGSQLVHRINTYRKTAPWTSEGNDIMQTLSRYYSNTFSDADKQNAINLFLGVYQPAVDPWPLWTLESDYFYHLVPIYRFTNTQPEEWKPLTEWYSDAVLKSLPFAAKEMEKTCTCIPFEVADDVDCYSDFYRPRLFVPLQDTFAFKISHSVRDFMPHFTTDYSPFAIRIRPGKRQEEINSKKAAHKIISLKNPSIVGVSSASSQTSTSSDTDYSSSEEMSSSMTSANYASQNTSGRTQTGDLVFSKFFPTMKESYGVEIKSPRKSDVLLYKRYVNFQQLPGGSPTKNSVQIIPLSGFSKDDSFEVTPPTVSRFSRDVYRNYVARGEKGAAGLTQRDHHIYNRYVAKSGDPLQIARERLKQMKKNQLYEKILQKTGNLIISFNVKYSIPVFQVHMLETKI</sequence>
<dbReference type="PANTHER" id="PTHR45738">
    <property type="entry name" value="POLYPHOSPHOINOSITIDE PHOSPHATASE"/>
    <property type="match status" value="1"/>
</dbReference>
<dbReference type="PROSITE" id="PS50275">
    <property type="entry name" value="SAC"/>
    <property type="match status" value="1"/>
</dbReference>
<organism evidence="6 7">
    <name type="scientific">Allacma fusca</name>
    <dbReference type="NCBI Taxonomy" id="39272"/>
    <lineage>
        <taxon>Eukaryota</taxon>
        <taxon>Metazoa</taxon>
        <taxon>Ecdysozoa</taxon>
        <taxon>Arthropoda</taxon>
        <taxon>Hexapoda</taxon>
        <taxon>Collembola</taxon>
        <taxon>Symphypleona</taxon>
        <taxon>Sminthuridae</taxon>
        <taxon>Allacma</taxon>
    </lineage>
</organism>
<dbReference type="EMBL" id="CAJVCH010570890">
    <property type="protein sequence ID" value="CAG7836139.1"/>
    <property type="molecule type" value="Genomic_DNA"/>
</dbReference>
<feature type="compositionally biased region" description="Polar residues" evidence="4">
    <location>
        <begin position="724"/>
        <end position="733"/>
    </location>
</feature>
<evidence type="ECO:0000256" key="4">
    <source>
        <dbReference type="SAM" id="MobiDB-lite"/>
    </source>
</evidence>
<evidence type="ECO:0000259" key="5">
    <source>
        <dbReference type="PROSITE" id="PS50275"/>
    </source>
</evidence>
<keyword evidence="7" id="KW-1185">Reference proteome</keyword>
<evidence type="ECO:0000256" key="1">
    <source>
        <dbReference type="ARBA" id="ARBA00004308"/>
    </source>
</evidence>
<feature type="compositionally biased region" description="Low complexity" evidence="4">
    <location>
        <begin position="696"/>
        <end position="723"/>
    </location>
</feature>
<gene>
    <name evidence="6" type="ORF">AFUS01_LOCUS45415</name>
</gene>
<comment type="caution">
    <text evidence="6">The sequence shown here is derived from an EMBL/GenBank/DDBJ whole genome shotgun (WGS) entry which is preliminary data.</text>
</comment>
<dbReference type="InterPro" id="IPR043573">
    <property type="entry name" value="Fig4-like"/>
</dbReference>
<dbReference type="Proteomes" id="UP000708208">
    <property type="component" value="Unassembled WGS sequence"/>
</dbReference>
<evidence type="ECO:0000256" key="2">
    <source>
        <dbReference type="ARBA" id="ARBA00022801"/>
    </source>
</evidence>
<dbReference type="AlphaFoldDB" id="A0A8J2LNZ2"/>
<dbReference type="PANTHER" id="PTHR45738:SF5">
    <property type="entry name" value="POLYPHOSPHOINOSITIDE PHOSPHATASE"/>
    <property type="match status" value="1"/>
</dbReference>
<dbReference type="GO" id="GO:0046856">
    <property type="term" value="P:phosphatidylinositol dephosphorylation"/>
    <property type="evidence" value="ECO:0007669"/>
    <property type="project" value="InterPro"/>
</dbReference>
<dbReference type="GO" id="GO:0012505">
    <property type="term" value="C:endomembrane system"/>
    <property type="evidence" value="ECO:0007669"/>
    <property type="project" value="UniProtKB-SubCell"/>
</dbReference>
<evidence type="ECO:0000313" key="6">
    <source>
        <dbReference type="EMBL" id="CAG7836139.1"/>
    </source>
</evidence>
<name>A0A8J2LNZ2_9HEXA</name>
<feature type="region of interest" description="Disordered" evidence="4">
    <location>
        <begin position="695"/>
        <end position="733"/>
    </location>
</feature>
<keyword evidence="3" id="KW-0472">Membrane</keyword>
<feature type="domain" description="SAC" evidence="5">
    <location>
        <begin position="157"/>
        <end position="499"/>
    </location>
</feature>
<dbReference type="InterPro" id="IPR002013">
    <property type="entry name" value="SAC_dom"/>
</dbReference>
<dbReference type="GO" id="GO:0043813">
    <property type="term" value="F:phosphatidylinositol-3,5-bisphosphate 5-phosphatase activity"/>
    <property type="evidence" value="ECO:0007669"/>
    <property type="project" value="InterPro"/>
</dbReference>
<reference evidence="6" key="1">
    <citation type="submission" date="2021-06" db="EMBL/GenBank/DDBJ databases">
        <authorList>
            <person name="Hodson N. C."/>
            <person name="Mongue J. A."/>
            <person name="Jaron S. K."/>
        </authorList>
    </citation>
    <scope>NUCLEOTIDE SEQUENCE</scope>
</reference>
<comment type="subcellular location">
    <subcellularLocation>
        <location evidence="1">Endomembrane system</location>
    </subcellularLocation>
</comment>
<proteinExistence type="predicted"/>
<accession>A0A8J2LNZ2</accession>
<evidence type="ECO:0000313" key="7">
    <source>
        <dbReference type="Proteomes" id="UP000708208"/>
    </source>
</evidence>